<comment type="caution">
    <text evidence="1">The sequence shown here is derived from an EMBL/GenBank/DDBJ whole genome shotgun (WGS) entry which is preliminary data.</text>
</comment>
<evidence type="ECO:0000313" key="2">
    <source>
        <dbReference type="Proteomes" id="UP000315434"/>
    </source>
</evidence>
<gene>
    <name evidence="1" type="ORF">EXN68_27005</name>
</gene>
<proteinExistence type="predicted"/>
<dbReference type="CDD" id="cd21631">
    <property type="entry name" value="RHH_CopG_NikR-like"/>
    <property type="match status" value="1"/>
</dbReference>
<protein>
    <submittedName>
        <fullName evidence="1">Uncharacterized protein</fullName>
    </submittedName>
</protein>
<organism evidence="1 2">
    <name type="scientific">Rhizobium rhizogenes</name>
    <name type="common">Agrobacterium rhizogenes</name>
    <dbReference type="NCBI Taxonomy" id="359"/>
    <lineage>
        <taxon>Bacteria</taxon>
        <taxon>Pseudomonadati</taxon>
        <taxon>Pseudomonadota</taxon>
        <taxon>Alphaproteobacteria</taxon>
        <taxon>Hyphomicrobiales</taxon>
        <taxon>Rhizobiaceae</taxon>
        <taxon>Rhizobium/Agrobacterium group</taxon>
        <taxon>Rhizobium</taxon>
    </lineage>
</organism>
<evidence type="ECO:0000313" key="1">
    <source>
        <dbReference type="EMBL" id="TRA94430.1"/>
    </source>
</evidence>
<accession>A0A546X102</accession>
<dbReference type="EMBL" id="SGNY01000015">
    <property type="protein sequence ID" value="TRA94430.1"/>
    <property type="molecule type" value="Genomic_DNA"/>
</dbReference>
<dbReference type="Proteomes" id="UP000315434">
    <property type="component" value="Unassembled WGS sequence"/>
</dbReference>
<sequence length="99" mass="11432">MLHIIQPVCRGNVIVPVYSVNKWGRLFHLDPCFDKIYGSVYSPFMGRPPLNVKETKIRLSPETKERIAALVGNYQISAFIREAVENELTRREAERNQES</sequence>
<dbReference type="OrthoDB" id="7474681at2"/>
<dbReference type="RefSeq" id="WP_142843677.1">
    <property type="nucleotide sequence ID" value="NZ_SGNY01000015.1"/>
</dbReference>
<reference evidence="1 2" key="1">
    <citation type="journal article" date="2019" name="Appl. Microbiol. Biotechnol.">
        <title>Differential efficiency of wild type rhizogenic strains for rol gene transformation of plants.</title>
        <authorList>
            <person name="Desmet S."/>
            <person name="De Keyser E."/>
            <person name="Van Vaerenbergh J."/>
            <person name="Baeyen S."/>
            <person name="Van Huylenbroeck J."/>
            <person name="Geelen D."/>
            <person name="Dhooghe E."/>
        </authorList>
    </citation>
    <scope>NUCLEOTIDE SEQUENCE [LARGE SCALE GENOMIC DNA]</scope>
    <source>
        <strain evidence="1 2">GBBC3284</strain>
    </source>
</reference>
<dbReference type="AlphaFoldDB" id="A0A546X102"/>
<name>A0A546X102_RHIRH</name>